<evidence type="ECO:0000256" key="1">
    <source>
        <dbReference type="SAM" id="SignalP"/>
    </source>
</evidence>
<protein>
    <submittedName>
        <fullName evidence="2">ABC-type glycerol-3-phosphate transport system substrate-binding protein</fullName>
    </submittedName>
</protein>
<organism evidence="2 3">
    <name type="scientific">Longibaculum muris</name>
    <dbReference type="NCBI Taxonomy" id="1796628"/>
    <lineage>
        <taxon>Bacteria</taxon>
        <taxon>Bacillati</taxon>
        <taxon>Bacillota</taxon>
        <taxon>Erysipelotrichia</taxon>
        <taxon>Erysipelotrichales</taxon>
        <taxon>Coprobacillaceae</taxon>
        <taxon>Longibaculum</taxon>
    </lineage>
</organism>
<proteinExistence type="predicted"/>
<sequence>MKKAKLLYIFLSMALILSLLGCTQNHKTGKVKEYATYQEVTLSLYSTKLMNSQVWSHSIMAKDQTKMRIKEEVAAYYTLNGSSQEYRQYILNQLKSESPEVDLYILQNEDVIEYQRAGLLPRIRDFTHSISLSEYAYRQVTDGNDFFCIPLLMTGYGFYWNLDLLEQYGLSVPKQKDEFLAVCETLKKNGITPYVAHKDYALVVPALVIGLSEIYESSDKEALLHDLATGKTKISDYMKKGFEFVQLLIDKGYIDVNDAKHRNAKDAGIDFVNGKGACLCHCLQLDMSKASFEYQMTGIPLSEKGAMAVVGTARHLTYNTHSPKAEYAKEFIDEVSKKENLDTIAKELHAISVTQNPDYGYLEEQLDDFISTMRGKHQIPVRDTKLPFETWGSTRDLIQDMLRGKTLENVMKEYDQLQCDQIKGE</sequence>
<dbReference type="InterPro" id="IPR006059">
    <property type="entry name" value="SBP"/>
</dbReference>
<dbReference type="AlphaFoldDB" id="A0A4R3YMQ8"/>
<feature type="chain" id="PRO_5039562438" evidence="1">
    <location>
        <begin position="22"/>
        <end position="425"/>
    </location>
</feature>
<comment type="caution">
    <text evidence="2">The sequence shown here is derived from an EMBL/GenBank/DDBJ whole genome shotgun (WGS) entry which is preliminary data.</text>
</comment>
<dbReference type="InterPro" id="IPR050490">
    <property type="entry name" value="Bact_solute-bd_prot1"/>
</dbReference>
<dbReference type="RefSeq" id="WP_066443957.1">
    <property type="nucleotide sequence ID" value="NZ_JANKBF010000020.1"/>
</dbReference>
<accession>A0A4R3YMQ8</accession>
<dbReference type="Pfam" id="PF13416">
    <property type="entry name" value="SBP_bac_8"/>
    <property type="match status" value="1"/>
</dbReference>
<name>A0A4R3YMQ8_9FIRM</name>
<keyword evidence="1" id="KW-0732">Signal</keyword>
<dbReference type="Gene3D" id="3.40.190.10">
    <property type="entry name" value="Periplasmic binding protein-like II"/>
    <property type="match status" value="2"/>
</dbReference>
<dbReference type="PROSITE" id="PS51257">
    <property type="entry name" value="PROKAR_LIPOPROTEIN"/>
    <property type="match status" value="1"/>
</dbReference>
<evidence type="ECO:0000313" key="2">
    <source>
        <dbReference type="EMBL" id="TCV93581.1"/>
    </source>
</evidence>
<dbReference type="EMBL" id="SMCQ01000023">
    <property type="protein sequence ID" value="TCV93581.1"/>
    <property type="molecule type" value="Genomic_DNA"/>
</dbReference>
<dbReference type="PANTHER" id="PTHR43649">
    <property type="entry name" value="ARABINOSE-BINDING PROTEIN-RELATED"/>
    <property type="match status" value="1"/>
</dbReference>
<gene>
    <name evidence="2" type="ORF">EDD60_12315</name>
</gene>
<feature type="signal peptide" evidence="1">
    <location>
        <begin position="1"/>
        <end position="21"/>
    </location>
</feature>
<dbReference type="GeneID" id="98916319"/>
<dbReference type="Proteomes" id="UP000295515">
    <property type="component" value="Unassembled WGS sequence"/>
</dbReference>
<reference evidence="2 3" key="1">
    <citation type="submission" date="2019-03" db="EMBL/GenBank/DDBJ databases">
        <title>Genomic Encyclopedia of Type Strains, Phase IV (KMG-IV): sequencing the most valuable type-strain genomes for metagenomic binning, comparative biology and taxonomic classification.</title>
        <authorList>
            <person name="Goeker M."/>
        </authorList>
    </citation>
    <scope>NUCLEOTIDE SEQUENCE [LARGE SCALE GENOMIC DNA]</scope>
    <source>
        <strain evidence="2 3">DSM 29487</strain>
    </source>
</reference>
<dbReference type="SUPFAM" id="SSF53850">
    <property type="entry name" value="Periplasmic binding protein-like II"/>
    <property type="match status" value="1"/>
</dbReference>
<keyword evidence="3" id="KW-1185">Reference proteome</keyword>
<evidence type="ECO:0000313" key="3">
    <source>
        <dbReference type="Proteomes" id="UP000295515"/>
    </source>
</evidence>